<organism evidence="1">
    <name type="scientific">Macaca fascicularis</name>
    <name type="common">Crab-eating macaque</name>
    <name type="synonym">Cynomolgus monkey</name>
    <dbReference type="NCBI Taxonomy" id="9541"/>
    <lineage>
        <taxon>Eukaryota</taxon>
        <taxon>Metazoa</taxon>
        <taxon>Chordata</taxon>
        <taxon>Craniata</taxon>
        <taxon>Vertebrata</taxon>
        <taxon>Euteleostomi</taxon>
        <taxon>Mammalia</taxon>
        <taxon>Eutheria</taxon>
        <taxon>Euarchontoglires</taxon>
        <taxon>Primates</taxon>
        <taxon>Haplorrhini</taxon>
        <taxon>Catarrhini</taxon>
        <taxon>Cercopithecidae</taxon>
        <taxon>Cercopithecinae</taxon>
        <taxon>Macaca</taxon>
    </lineage>
</organism>
<sequence>MLFIYLPCSFKVEYFISCYIFDIPSCLSSWYPSSGKLSSFLSSIML</sequence>
<name>I7GNC7_MACFA</name>
<evidence type="ECO:0000313" key="1">
    <source>
        <dbReference type="EMBL" id="BAE90034.1"/>
    </source>
</evidence>
<dbReference type="EMBL" id="AB172972">
    <property type="protein sequence ID" value="BAE90034.1"/>
    <property type="molecule type" value="mRNA"/>
</dbReference>
<protein>
    <submittedName>
        <fullName evidence="1">Macaca fascicularis brain cDNA clone: QflA-20424, similar to human solute carrier family 30 (zinc transporter), member 5(SLC30A5), mRNA, RefSeq: NM_022902.2</fullName>
    </submittedName>
</protein>
<reference evidence="1" key="1">
    <citation type="journal article" date="2007" name="PLoS Biol.">
        <title>Rate of evolution in brain-expressed genes in humans and other primates.</title>
        <authorList>
            <person name="Wang H.-Y."/>
            <person name="Chien H.-C."/>
            <person name="Osada N."/>
            <person name="Hashimoto K."/>
            <person name="Sugano S."/>
            <person name="Gojobori T."/>
            <person name="Chou C.-K."/>
            <person name="Tsai S.-F."/>
            <person name="Wu C.-I."/>
            <person name="Shen C.-K.J."/>
        </authorList>
    </citation>
    <scope>NUCLEOTIDE SEQUENCE</scope>
</reference>
<proteinExistence type="evidence at transcript level"/>
<dbReference type="AlphaFoldDB" id="I7GNC7"/>
<accession>I7GNC7</accession>